<dbReference type="Proteomes" id="UP000638462">
    <property type="component" value="Unassembled WGS sequence"/>
</dbReference>
<feature type="transmembrane region" description="Helical" evidence="1">
    <location>
        <begin position="93"/>
        <end position="116"/>
    </location>
</feature>
<feature type="transmembrane region" description="Helical" evidence="1">
    <location>
        <begin position="66"/>
        <end position="87"/>
    </location>
</feature>
<sequence>MKWITFSKCAYSFLVLAALITLVITIDNFDSSKSLPIGFVLWGISPYLLMAWMVEHSKTRVTQIATFIVTIMCVLFGTVTLGSIYFSHDAQSALVFLFAPLWQWLGLLILCIPLYFMNKVTSKSNRGSKNGS</sequence>
<reference evidence="3" key="1">
    <citation type="journal article" date="2019" name="Int. J. Syst. Evol. Microbiol.">
        <title>The Global Catalogue of Microorganisms (GCM) 10K type strain sequencing project: providing services to taxonomists for standard genome sequencing and annotation.</title>
        <authorList>
            <consortium name="The Broad Institute Genomics Platform"/>
            <consortium name="The Broad Institute Genome Sequencing Center for Infectious Disease"/>
            <person name="Wu L."/>
            <person name="Ma J."/>
        </authorList>
    </citation>
    <scope>NUCLEOTIDE SEQUENCE [LARGE SCALE GENOMIC DNA]</scope>
    <source>
        <strain evidence="3">CGMCC 1.15394</strain>
    </source>
</reference>
<protein>
    <submittedName>
        <fullName evidence="2">Uncharacterized protein</fullName>
    </submittedName>
</protein>
<dbReference type="EMBL" id="BMIT01000007">
    <property type="protein sequence ID" value="GGE96956.1"/>
    <property type="molecule type" value="Genomic_DNA"/>
</dbReference>
<evidence type="ECO:0000313" key="3">
    <source>
        <dbReference type="Proteomes" id="UP000638462"/>
    </source>
</evidence>
<keyword evidence="1" id="KW-1133">Transmembrane helix</keyword>
<keyword evidence="3" id="KW-1185">Reference proteome</keyword>
<name>A0ABQ1TM85_9GAMM</name>
<evidence type="ECO:0000256" key="1">
    <source>
        <dbReference type="SAM" id="Phobius"/>
    </source>
</evidence>
<keyword evidence="1" id="KW-0472">Membrane</keyword>
<gene>
    <name evidence="2" type="ORF">GCM10008027_22470</name>
</gene>
<proteinExistence type="predicted"/>
<evidence type="ECO:0000313" key="2">
    <source>
        <dbReference type="EMBL" id="GGE96956.1"/>
    </source>
</evidence>
<accession>A0ABQ1TM85</accession>
<keyword evidence="1" id="KW-0812">Transmembrane</keyword>
<feature type="transmembrane region" description="Helical" evidence="1">
    <location>
        <begin position="35"/>
        <end position="54"/>
    </location>
</feature>
<dbReference type="RefSeq" id="WP_188729030.1">
    <property type="nucleotide sequence ID" value="NZ_BMIT01000007.1"/>
</dbReference>
<organism evidence="2 3">
    <name type="scientific">Pseudoalteromonas gelatinilytica</name>
    <dbReference type="NCBI Taxonomy" id="1703256"/>
    <lineage>
        <taxon>Bacteria</taxon>
        <taxon>Pseudomonadati</taxon>
        <taxon>Pseudomonadota</taxon>
        <taxon>Gammaproteobacteria</taxon>
        <taxon>Alteromonadales</taxon>
        <taxon>Pseudoalteromonadaceae</taxon>
        <taxon>Pseudoalteromonas</taxon>
    </lineage>
</organism>
<comment type="caution">
    <text evidence="2">The sequence shown here is derived from an EMBL/GenBank/DDBJ whole genome shotgun (WGS) entry which is preliminary data.</text>
</comment>